<comment type="caution">
    <text evidence="2">The sequence shown here is derived from an EMBL/GenBank/DDBJ whole genome shotgun (WGS) entry which is preliminary data.</text>
</comment>
<accession>A0A4Z1P7C1</accession>
<proteinExistence type="predicted"/>
<dbReference type="InterPro" id="IPR012942">
    <property type="entry name" value="SRR1-like"/>
</dbReference>
<dbReference type="Proteomes" id="UP000298493">
    <property type="component" value="Unassembled WGS sequence"/>
</dbReference>
<dbReference type="EMBL" id="SNSC02000005">
    <property type="protein sequence ID" value="TID24175.1"/>
    <property type="molecule type" value="Genomic_DNA"/>
</dbReference>
<organism evidence="2 3">
    <name type="scientific">Venturia nashicola</name>
    <dbReference type="NCBI Taxonomy" id="86259"/>
    <lineage>
        <taxon>Eukaryota</taxon>
        <taxon>Fungi</taxon>
        <taxon>Dikarya</taxon>
        <taxon>Ascomycota</taxon>
        <taxon>Pezizomycotina</taxon>
        <taxon>Dothideomycetes</taxon>
        <taxon>Pleosporomycetidae</taxon>
        <taxon>Venturiales</taxon>
        <taxon>Venturiaceae</taxon>
        <taxon>Venturia</taxon>
    </lineage>
</organism>
<sequence>MVKKENPYARACQEAIAVYGCNDYREEMKFIIESDTWTIDRIVIIGLGVQWYHLAMILHLREILEIQANKEIEVYVQEILDDFGPKDYVDFLKSREVTCLNIEDEMSAGPIDSPISSTTLLYAPWCIGRDLVELLRGKDPELFIGLPMSEVATTDTLTEEQQSQRKGLQGRYLEKRGRKRAKARQMPLEEDLREVARNFTRDHEWKPLPPTAPIGHKIERDGMTAGYFEGLFMYRKRGVWSQGSWTREVSDSDDGTDIRSSM</sequence>
<dbReference type="OrthoDB" id="5318346at2759"/>
<feature type="domain" description="SRR1-like" evidence="1">
    <location>
        <begin position="34"/>
        <end position="165"/>
    </location>
</feature>
<keyword evidence="3" id="KW-1185">Reference proteome</keyword>
<protein>
    <recommendedName>
        <fullName evidence="1">SRR1-like domain-containing protein</fullName>
    </recommendedName>
</protein>
<evidence type="ECO:0000313" key="2">
    <source>
        <dbReference type="EMBL" id="TID24175.1"/>
    </source>
</evidence>
<reference evidence="2 3" key="1">
    <citation type="submission" date="2019-04" db="EMBL/GenBank/DDBJ databases">
        <title>High contiguity whole genome sequence and gene annotation resource for two Venturia nashicola isolates.</title>
        <authorList>
            <person name="Prokchorchik M."/>
            <person name="Won K."/>
            <person name="Lee Y."/>
            <person name="Choi E.D."/>
            <person name="Segonzac C."/>
            <person name="Sohn K.H."/>
        </authorList>
    </citation>
    <scope>NUCLEOTIDE SEQUENCE [LARGE SCALE GENOMIC DNA]</scope>
    <source>
        <strain evidence="2 3">PRI2</strain>
    </source>
</reference>
<evidence type="ECO:0000259" key="1">
    <source>
        <dbReference type="Pfam" id="PF07985"/>
    </source>
</evidence>
<gene>
    <name evidence="2" type="ORF">E6O75_ATG02540</name>
</gene>
<evidence type="ECO:0000313" key="3">
    <source>
        <dbReference type="Proteomes" id="UP000298493"/>
    </source>
</evidence>
<dbReference type="AlphaFoldDB" id="A0A4Z1P7C1"/>
<name>A0A4Z1P7C1_9PEZI</name>
<dbReference type="Pfam" id="PF07985">
    <property type="entry name" value="SRR1"/>
    <property type="match status" value="1"/>
</dbReference>